<keyword evidence="1" id="KW-0808">Transferase</keyword>
<dbReference type="GO" id="GO:0008168">
    <property type="term" value="F:methyltransferase activity"/>
    <property type="evidence" value="ECO:0007669"/>
    <property type="project" value="UniProtKB-KW"/>
</dbReference>
<dbReference type="InterPro" id="IPR002052">
    <property type="entry name" value="DNA_methylase_N6_adenine_CS"/>
</dbReference>
<dbReference type="Proteomes" id="UP000653308">
    <property type="component" value="Unassembled WGS sequence"/>
</dbReference>
<dbReference type="GO" id="GO:0032259">
    <property type="term" value="P:methylation"/>
    <property type="evidence" value="ECO:0007669"/>
    <property type="project" value="UniProtKB-KW"/>
</dbReference>
<evidence type="ECO:0000313" key="2">
    <source>
        <dbReference type="Proteomes" id="UP000653308"/>
    </source>
</evidence>
<sequence length="306" mass="33352">MQIDPDVLDVIRAATADGPMLRLPGQLDRKLYERVNLALGAAGGRWNRYKRAHLFPGDAAEAIAGLLATGEVTTDAERGYYPTPDPVVEQLLELAELEPGCEMLEPSAGRGAIAKPAAARGVIVDCVELDATRAEHIRSDGYARRVMTADFLDVKVERRYHRAVLNPPFADRQDIRHVERALRFVRPGGLVVAVMSGGLTFRSDRLTKDFRARVQEARGTITELPDGAFPSVGVRTVVAVIPVRDAPPPSGFNRFAPRVEDFRARPRAVQQDLFLVDAPTAHGTAPFDGLGYGAALWAKIDPNTEA</sequence>
<dbReference type="InterPro" id="IPR029063">
    <property type="entry name" value="SAM-dependent_MTases_sf"/>
</dbReference>
<proteinExistence type="predicted"/>
<keyword evidence="1" id="KW-0489">Methyltransferase</keyword>
<dbReference type="RefSeq" id="WP_190197143.1">
    <property type="nucleotide sequence ID" value="NZ_BMWE01000004.1"/>
</dbReference>
<evidence type="ECO:0000313" key="1">
    <source>
        <dbReference type="EMBL" id="GGY12665.1"/>
    </source>
</evidence>
<reference evidence="2" key="1">
    <citation type="journal article" date="2019" name="Int. J. Syst. Evol. Microbiol.">
        <title>The Global Catalogue of Microorganisms (GCM) 10K type strain sequencing project: providing services to taxonomists for standard genome sequencing and annotation.</title>
        <authorList>
            <consortium name="The Broad Institute Genomics Platform"/>
            <consortium name="The Broad Institute Genome Sequencing Center for Infectious Disease"/>
            <person name="Wu L."/>
            <person name="Ma J."/>
        </authorList>
    </citation>
    <scope>NUCLEOTIDE SEQUENCE [LARGE SCALE GENOMIC DNA]</scope>
    <source>
        <strain evidence="2">JCM 4957</strain>
    </source>
</reference>
<protein>
    <submittedName>
        <fullName evidence="1">Lambda phage type II DNA modification methyltransferase</fullName>
    </submittedName>
</protein>
<keyword evidence="2" id="KW-1185">Reference proteome</keyword>
<organism evidence="1 2">
    <name type="scientific">Streptomyces djakartensis</name>
    <dbReference type="NCBI Taxonomy" id="68193"/>
    <lineage>
        <taxon>Bacteria</taxon>
        <taxon>Bacillati</taxon>
        <taxon>Actinomycetota</taxon>
        <taxon>Actinomycetes</taxon>
        <taxon>Kitasatosporales</taxon>
        <taxon>Streptomycetaceae</taxon>
        <taxon>Streptomyces</taxon>
    </lineage>
</organism>
<dbReference type="SUPFAM" id="SSF53335">
    <property type="entry name" value="S-adenosyl-L-methionine-dependent methyltransferases"/>
    <property type="match status" value="1"/>
</dbReference>
<gene>
    <name evidence="1" type="ORF">GCM10010384_17550</name>
</gene>
<comment type="caution">
    <text evidence="1">The sequence shown here is derived from an EMBL/GenBank/DDBJ whole genome shotgun (WGS) entry which is preliminary data.</text>
</comment>
<dbReference type="EMBL" id="BMWE01000004">
    <property type="protein sequence ID" value="GGY12665.1"/>
    <property type="molecule type" value="Genomic_DNA"/>
</dbReference>
<accession>A0ABQ2ZGT3</accession>
<dbReference type="Gene3D" id="3.40.50.150">
    <property type="entry name" value="Vaccinia Virus protein VP39"/>
    <property type="match status" value="1"/>
</dbReference>
<dbReference type="PRINTS" id="PR00507">
    <property type="entry name" value="N12N6MTFRASE"/>
</dbReference>
<name>A0ABQ2ZGT3_9ACTN</name>
<dbReference type="PROSITE" id="PS00092">
    <property type="entry name" value="N6_MTASE"/>
    <property type="match status" value="1"/>
</dbReference>